<evidence type="ECO:0000313" key="3">
    <source>
        <dbReference type="Proteomes" id="UP001243330"/>
    </source>
</evidence>
<protein>
    <submittedName>
        <fullName evidence="2">Uncharacterized protein</fullName>
    </submittedName>
</protein>
<gene>
    <name evidence="2" type="ORF">CCHR01_16802</name>
</gene>
<evidence type="ECO:0000313" key="2">
    <source>
        <dbReference type="EMBL" id="KAK1840578.1"/>
    </source>
</evidence>
<accession>A0AAD9A382</accession>
<feature type="region of interest" description="Disordered" evidence="1">
    <location>
        <begin position="1"/>
        <end position="45"/>
    </location>
</feature>
<dbReference type="AlphaFoldDB" id="A0AAD9A382"/>
<reference evidence="2" key="1">
    <citation type="submission" date="2023-01" db="EMBL/GenBank/DDBJ databases">
        <title>Colletotrichum chrysophilum M932 genome sequence.</title>
        <authorList>
            <person name="Baroncelli R."/>
        </authorList>
    </citation>
    <scope>NUCLEOTIDE SEQUENCE</scope>
    <source>
        <strain evidence="2">M932</strain>
    </source>
</reference>
<sequence length="45" mass="4662">MCFCGGQRSGICGSKTAGTPRKPNKRRDEMSRAQSTAASSGGRDG</sequence>
<dbReference type="EMBL" id="JAQOWY010000549">
    <property type="protein sequence ID" value="KAK1840578.1"/>
    <property type="molecule type" value="Genomic_DNA"/>
</dbReference>
<dbReference type="Proteomes" id="UP001243330">
    <property type="component" value="Unassembled WGS sequence"/>
</dbReference>
<organism evidence="2 3">
    <name type="scientific">Colletotrichum chrysophilum</name>
    <dbReference type="NCBI Taxonomy" id="1836956"/>
    <lineage>
        <taxon>Eukaryota</taxon>
        <taxon>Fungi</taxon>
        <taxon>Dikarya</taxon>
        <taxon>Ascomycota</taxon>
        <taxon>Pezizomycotina</taxon>
        <taxon>Sordariomycetes</taxon>
        <taxon>Hypocreomycetidae</taxon>
        <taxon>Glomerellales</taxon>
        <taxon>Glomerellaceae</taxon>
        <taxon>Colletotrichum</taxon>
        <taxon>Colletotrichum gloeosporioides species complex</taxon>
    </lineage>
</organism>
<proteinExistence type="predicted"/>
<name>A0AAD9A382_9PEZI</name>
<evidence type="ECO:0000256" key="1">
    <source>
        <dbReference type="SAM" id="MobiDB-lite"/>
    </source>
</evidence>
<comment type="caution">
    <text evidence="2">The sequence shown here is derived from an EMBL/GenBank/DDBJ whole genome shotgun (WGS) entry which is preliminary data.</text>
</comment>
<keyword evidence="3" id="KW-1185">Reference proteome</keyword>